<dbReference type="Proteomes" id="UP000448943">
    <property type="component" value="Unassembled WGS sequence"/>
</dbReference>
<dbReference type="AlphaFoldDB" id="A0A6N9Q8D5"/>
<dbReference type="EMBL" id="SIJB01000060">
    <property type="protein sequence ID" value="NBI31137.1"/>
    <property type="molecule type" value="Genomic_DNA"/>
</dbReference>
<proteinExistence type="predicted"/>
<comment type="caution">
    <text evidence="1">The sequence shown here is derived from an EMBL/GenBank/DDBJ whole genome shotgun (WGS) entry which is preliminary data.</text>
</comment>
<organism evidence="1 2">
    <name type="scientific">Chengkuizengella marina</name>
    <dbReference type="NCBI Taxonomy" id="2507566"/>
    <lineage>
        <taxon>Bacteria</taxon>
        <taxon>Bacillati</taxon>
        <taxon>Bacillota</taxon>
        <taxon>Bacilli</taxon>
        <taxon>Bacillales</taxon>
        <taxon>Paenibacillaceae</taxon>
        <taxon>Chengkuizengella</taxon>
    </lineage>
</organism>
<feature type="non-terminal residue" evidence="1">
    <location>
        <position position="1"/>
    </location>
</feature>
<dbReference type="Gene3D" id="2.180.10.10">
    <property type="entry name" value="RHS repeat-associated core"/>
    <property type="match status" value="1"/>
</dbReference>
<dbReference type="OrthoDB" id="2650743at2"/>
<protein>
    <recommendedName>
        <fullName evidence="3">YD repeat-containing protein</fullName>
    </recommendedName>
</protein>
<dbReference type="InterPro" id="IPR006530">
    <property type="entry name" value="YD"/>
</dbReference>
<dbReference type="Pfam" id="PF05593">
    <property type="entry name" value="RHS_repeat"/>
    <property type="match status" value="1"/>
</dbReference>
<dbReference type="InterPro" id="IPR031325">
    <property type="entry name" value="RHS_repeat"/>
</dbReference>
<name>A0A6N9Q8D5_9BACL</name>
<gene>
    <name evidence="1" type="ORF">ERL59_19575</name>
</gene>
<dbReference type="RefSeq" id="WP_160647956.1">
    <property type="nucleotide sequence ID" value="NZ_SIJB01000060.1"/>
</dbReference>
<dbReference type="NCBIfam" id="TIGR01643">
    <property type="entry name" value="YD_repeat_2x"/>
    <property type="match status" value="1"/>
</dbReference>
<reference evidence="1 2" key="1">
    <citation type="submission" date="2019-01" db="EMBL/GenBank/DDBJ databases">
        <title>Chengkuizengella sp. nov., isolated from deep-sea sediment of East Pacific Ocean.</title>
        <authorList>
            <person name="Yang J."/>
            <person name="Lai Q."/>
            <person name="Shao Z."/>
        </authorList>
    </citation>
    <scope>NUCLEOTIDE SEQUENCE [LARGE SCALE GENOMIC DNA]</scope>
    <source>
        <strain evidence="1 2">YPA3-1-1</strain>
    </source>
</reference>
<evidence type="ECO:0008006" key="3">
    <source>
        <dbReference type="Google" id="ProtNLM"/>
    </source>
</evidence>
<keyword evidence="2" id="KW-1185">Reference proteome</keyword>
<evidence type="ECO:0000313" key="1">
    <source>
        <dbReference type="EMBL" id="NBI31137.1"/>
    </source>
</evidence>
<sequence>YYVITAVNQIGESEVSSEVMATPNESIGTYTYHYDENGRLTSIVLLSGETLVYEYDINGNLIRSYIQP</sequence>
<evidence type="ECO:0000313" key="2">
    <source>
        <dbReference type="Proteomes" id="UP000448943"/>
    </source>
</evidence>
<accession>A0A6N9Q8D5</accession>